<keyword evidence="7 11" id="KW-0472">Membrane</keyword>
<evidence type="ECO:0000256" key="8">
    <source>
        <dbReference type="ARBA" id="ARBA00023239"/>
    </source>
</evidence>
<evidence type="ECO:0000256" key="7">
    <source>
        <dbReference type="ARBA" id="ARBA00023136"/>
    </source>
</evidence>
<dbReference type="Gene3D" id="3.40.50.2300">
    <property type="match status" value="2"/>
</dbReference>
<name>A0A7J7UX20_RHIFE</name>
<dbReference type="Pfam" id="PF01094">
    <property type="entry name" value="ANF_receptor"/>
    <property type="match status" value="1"/>
</dbReference>
<dbReference type="Gene3D" id="1.10.510.10">
    <property type="entry name" value="Transferase(Phosphotransferase) domain 1"/>
    <property type="match status" value="1"/>
</dbReference>
<dbReference type="EC" id="4.6.1.2" evidence="2"/>
<dbReference type="EMBL" id="JACAGC010000015">
    <property type="protein sequence ID" value="KAF6317470.1"/>
    <property type="molecule type" value="Genomic_DNA"/>
</dbReference>
<evidence type="ECO:0000256" key="3">
    <source>
        <dbReference type="ARBA" id="ARBA00022692"/>
    </source>
</evidence>
<feature type="transmembrane region" description="Helical" evidence="11">
    <location>
        <begin position="311"/>
        <end position="332"/>
    </location>
</feature>
<feature type="domain" description="Protein kinase" evidence="12">
    <location>
        <begin position="317"/>
        <end position="569"/>
    </location>
</feature>
<evidence type="ECO:0000313" key="13">
    <source>
        <dbReference type="EMBL" id="KAF6317470.1"/>
    </source>
</evidence>
<dbReference type="PANTHER" id="PTHR11920:SF500">
    <property type="entry name" value="GUANYLATE CYCLASE 2G"/>
    <property type="match status" value="1"/>
</dbReference>
<dbReference type="GO" id="GO:0007168">
    <property type="term" value="P:receptor guanylyl cyclase signaling pathway"/>
    <property type="evidence" value="ECO:0007669"/>
    <property type="project" value="TreeGrafter"/>
</dbReference>
<evidence type="ECO:0000256" key="6">
    <source>
        <dbReference type="ARBA" id="ARBA00022989"/>
    </source>
</evidence>
<protein>
    <recommendedName>
        <fullName evidence="2">guanylate cyclase</fullName>
        <ecNumber evidence="2">4.6.1.2</ecNumber>
    </recommendedName>
</protein>
<dbReference type="GO" id="GO:0004383">
    <property type="term" value="F:guanylate cyclase activity"/>
    <property type="evidence" value="ECO:0007669"/>
    <property type="project" value="UniProtKB-EC"/>
</dbReference>
<evidence type="ECO:0000256" key="5">
    <source>
        <dbReference type="ARBA" id="ARBA00022741"/>
    </source>
</evidence>
<dbReference type="InterPro" id="IPR028082">
    <property type="entry name" value="Peripla_BP_I"/>
</dbReference>
<comment type="subcellular location">
    <subcellularLocation>
        <location evidence="1">Membrane</location>
    </subcellularLocation>
</comment>
<evidence type="ECO:0000256" key="9">
    <source>
        <dbReference type="ARBA" id="ARBA00023293"/>
    </source>
</evidence>
<dbReference type="GO" id="GO:0004672">
    <property type="term" value="F:protein kinase activity"/>
    <property type="evidence" value="ECO:0007669"/>
    <property type="project" value="InterPro"/>
</dbReference>
<evidence type="ECO:0000256" key="10">
    <source>
        <dbReference type="SAM" id="MobiDB-lite"/>
    </source>
</evidence>
<keyword evidence="4" id="KW-0732">Signal</keyword>
<proteinExistence type="predicted"/>
<keyword evidence="3 11" id="KW-0812">Transmembrane</keyword>
<gene>
    <name evidence="13" type="ORF">mRhiFer1_008523</name>
</gene>
<dbReference type="Proteomes" id="UP000585614">
    <property type="component" value="Unassembled WGS sequence"/>
</dbReference>
<feature type="region of interest" description="Disordered" evidence="10">
    <location>
        <begin position="359"/>
        <end position="379"/>
    </location>
</feature>
<dbReference type="GO" id="GO:0005524">
    <property type="term" value="F:ATP binding"/>
    <property type="evidence" value="ECO:0007669"/>
    <property type="project" value="InterPro"/>
</dbReference>
<accession>A0A7J7UX20</accession>
<dbReference type="SUPFAM" id="SSF53822">
    <property type="entry name" value="Periplasmic binding protein-like I"/>
    <property type="match status" value="1"/>
</dbReference>
<evidence type="ECO:0000256" key="1">
    <source>
        <dbReference type="ARBA" id="ARBA00004370"/>
    </source>
</evidence>
<evidence type="ECO:0000256" key="2">
    <source>
        <dbReference type="ARBA" id="ARBA00012202"/>
    </source>
</evidence>
<evidence type="ECO:0000256" key="4">
    <source>
        <dbReference type="ARBA" id="ARBA00022729"/>
    </source>
</evidence>
<dbReference type="InterPro" id="IPR011009">
    <property type="entry name" value="Kinase-like_dom_sf"/>
</dbReference>
<dbReference type="InterPro" id="IPR050401">
    <property type="entry name" value="Cyclic_nucleotide_synthase"/>
</dbReference>
<dbReference type="GO" id="GO:0005886">
    <property type="term" value="C:plasma membrane"/>
    <property type="evidence" value="ECO:0007669"/>
    <property type="project" value="TreeGrafter"/>
</dbReference>
<dbReference type="AlphaFoldDB" id="A0A7J7UX20"/>
<dbReference type="InterPro" id="IPR000719">
    <property type="entry name" value="Prot_kinase_dom"/>
</dbReference>
<evidence type="ECO:0000313" key="14">
    <source>
        <dbReference type="Proteomes" id="UP000585614"/>
    </source>
</evidence>
<organism evidence="13 14">
    <name type="scientific">Rhinolophus ferrumequinum</name>
    <name type="common">Greater horseshoe bat</name>
    <dbReference type="NCBI Taxonomy" id="59479"/>
    <lineage>
        <taxon>Eukaryota</taxon>
        <taxon>Metazoa</taxon>
        <taxon>Chordata</taxon>
        <taxon>Craniata</taxon>
        <taxon>Vertebrata</taxon>
        <taxon>Euteleostomi</taxon>
        <taxon>Mammalia</taxon>
        <taxon>Eutheria</taxon>
        <taxon>Laurasiatheria</taxon>
        <taxon>Chiroptera</taxon>
        <taxon>Yinpterochiroptera</taxon>
        <taxon>Rhinolophoidea</taxon>
        <taxon>Rhinolophidae</taxon>
        <taxon>Rhinolophinae</taxon>
        <taxon>Rhinolophus</taxon>
    </lineage>
</organism>
<dbReference type="GO" id="GO:0004016">
    <property type="term" value="F:adenylate cyclase activity"/>
    <property type="evidence" value="ECO:0007669"/>
    <property type="project" value="TreeGrafter"/>
</dbReference>
<keyword evidence="6 11" id="KW-1133">Transmembrane helix</keyword>
<dbReference type="GO" id="GO:0001653">
    <property type="term" value="F:peptide receptor activity"/>
    <property type="evidence" value="ECO:0007669"/>
    <property type="project" value="TreeGrafter"/>
</dbReference>
<dbReference type="Pfam" id="PF07714">
    <property type="entry name" value="PK_Tyr_Ser-Thr"/>
    <property type="match status" value="1"/>
</dbReference>
<keyword evidence="5" id="KW-0547">Nucleotide-binding</keyword>
<dbReference type="PANTHER" id="PTHR11920">
    <property type="entry name" value="GUANYLYL CYCLASE"/>
    <property type="match status" value="1"/>
</dbReference>
<dbReference type="SUPFAM" id="SSF56112">
    <property type="entry name" value="Protein kinase-like (PK-like)"/>
    <property type="match status" value="1"/>
</dbReference>
<reference evidence="13 14" key="1">
    <citation type="journal article" date="2020" name="Nature">
        <title>Six reference-quality genomes reveal evolution of bat adaptations.</title>
        <authorList>
            <person name="Jebb D."/>
            <person name="Huang Z."/>
            <person name="Pippel M."/>
            <person name="Hughes G.M."/>
            <person name="Lavrichenko K."/>
            <person name="Devanna P."/>
            <person name="Winkler S."/>
            <person name="Jermiin L.S."/>
            <person name="Skirmuntt E.C."/>
            <person name="Katzourakis A."/>
            <person name="Burkitt-Gray L."/>
            <person name="Ray D.A."/>
            <person name="Sullivan K.A.M."/>
            <person name="Roscito J.G."/>
            <person name="Kirilenko B.M."/>
            <person name="Davalos L.M."/>
            <person name="Corthals A.P."/>
            <person name="Power M.L."/>
            <person name="Jones G."/>
            <person name="Ransome R.D."/>
            <person name="Dechmann D.K.N."/>
            <person name="Locatelli A.G."/>
            <person name="Puechmaille S.J."/>
            <person name="Fedrigo O."/>
            <person name="Jarvis E.D."/>
            <person name="Hiller M."/>
            <person name="Vernes S.C."/>
            <person name="Myers E.W."/>
            <person name="Teeling E.C."/>
        </authorList>
    </citation>
    <scope>NUCLEOTIDE SEQUENCE [LARGE SCALE GENOMIC DNA]</scope>
    <source>
        <strain evidence="13">MRhiFer1</strain>
        <tissue evidence="13">Lung</tissue>
    </source>
</reference>
<keyword evidence="9" id="KW-0141">cGMP biosynthesis</keyword>
<dbReference type="InterPro" id="IPR001828">
    <property type="entry name" value="ANF_lig-bd_rcpt"/>
</dbReference>
<keyword evidence="8" id="KW-0456">Lyase</keyword>
<evidence type="ECO:0000259" key="12">
    <source>
        <dbReference type="PROSITE" id="PS50011"/>
    </source>
</evidence>
<sequence length="569" mass="63750">MSSKAPTIGAEATLRSGLCLGVGYHDAHPTLVLTRVVSVLVTCLEAAKHTVGLQAPWNSSPPFSMQRLGAGLQTAMDKINSEPVDLGNLSWEFTYTNSACSARESLAIFTDQVQREQVSALFGPACPEAAEWNIPVFDFVGQTAKLENDFLYDTYVKLVPPMHEIGDVLQKCLWYLGWKHVGMFGGHSGISSWHRVDELWRVVENELKSHFTITARAMIWPFCKRILGPCQQLPGVCALCASNTLSVKGRQSSYRLHRTMSPYSAYLHDAVQLYAQTVKDMIKAGRDFRDGRQLVSTLKGSHQTALQGMTAVILAITLLIIVLGAVLIGLILRMQRGKWLRPNKDIWWQIDYDDITILPQSKPPQRGTPVSRRDSGNSSSVMISGDFSSFIKGQWGKELLCAPVGLYQVYELRHENIVPFYDICTEPPNVCIVTQYCKKESLKDVLRNSGNEMDWIFKLSFAYDIVNGMLFLHRSPPGSHGNLKPSNCLVDGWMQVKLSVFGQWELKNGRTYKTYNEKKMDQAELYWTAPELLGLSEVPRSGTPKGDVYSFAVLMRELIHHQDHGPFAT</sequence>
<comment type="caution">
    <text evidence="13">The sequence shown here is derived from an EMBL/GenBank/DDBJ whole genome shotgun (WGS) entry which is preliminary data.</text>
</comment>
<evidence type="ECO:0000256" key="11">
    <source>
        <dbReference type="SAM" id="Phobius"/>
    </source>
</evidence>
<dbReference type="InterPro" id="IPR001245">
    <property type="entry name" value="Ser-Thr/Tyr_kinase_cat_dom"/>
</dbReference>
<dbReference type="PROSITE" id="PS50011">
    <property type="entry name" value="PROTEIN_KINASE_DOM"/>
    <property type="match status" value="1"/>
</dbReference>